<dbReference type="GO" id="GO:0043130">
    <property type="term" value="F:ubiquitin binding"/>
    <property type="evidence" value="ECO:0007669"/>
    <property type="project" value="InterPro"/>
</dbReference>
<evidence type="ECO:0000259" key="6">
    <source>
        <dbReference type="PROSITE" id="PS50909"/>
    </source>
</evidence>
<dbReference type="EMBL" id="SDOV01000002">
    <property type="protein sequence ID" value="KAH7643709.1"/>
    <property type="molecule type" value="Genomic_DNA"/>
</dbReference>
<dbReference type="AlphaFoldDB" id="A0A922HPY5"/>
<comment type="similarity">
    <text evidence="1">Belongs to the TOM1 family.</text>
</comment>
<dbReference type="PROSITE" id="PS50179">
    <property type="entry name" value="VHS"/>
    <property type="match status" value="1"/>
</dbReference>
<dbReference type="GO" id="GO:0007165">
    <property type="term" value="P:signal transduction"/>
    <property type="evidence" value="ECO:0007669"/>
    <property type="project" value="TreeGrafter"/>
</dbReference>
<proteinExistence type="inferred from homology"/>
<dbReference type="SUPFAM" id="SSF89009">
    <property type="entry name" value="GAT-like domain"/>
    <property type="match status" value="1"/>
</dbReference>
<feature type="compositionally biased region" description="Low complexity" evidence="4">
    <location>
        <begin position="370"/>
        <end position="392"/>
    </location>
</feature>
<feature type="compositionally biased region" description="Polar residues" evidence="4">
    <location>
        <begin position="192"/>
        <end position="206"/>
    </location>
</feature>
<feature type="compositionally biased region" description="Polar residues" evidence="4">
    <location>
        <begin position="324"/>
        <end position="346"/>
    </location>
</feature>
<dbReference type="PIRSF" id="PIRSF036948">
    <property type="entry name" value="TOM1"/>
    <property type="match status" value="1"/>
</dbReference>
<evidence type="ECO:0000256" key="1">
    <source>
        <dbReference type="ARBA" id="ARBA00007708"/>
    </source>
</evidence>
<dbReference type="EMBL" id="ASGP02000007">
    <property type="protein sequence ID" value="KAH9497336.1"/>
    <property type="molecule type" value="Genomic_DNA"/>
</dbReference>
<accession>A0A922HPY5</accession>
<dbReference type="InterPro" id="IPR014645">
    <property type="entry name" value="TOM1"/>
</dbReference>
<evidence type="ECO:0000256" key="2">
    <source>
        <dbReference type="ARBA" id="ARBA00022448"/>
    </source>
</evidence>
<dbReference type="InterPro" id="IPR004152">
    <property type="entry name" value="GAT_dom"/>
</dbReference>
<feature type="compositionally biased region" description="Polar residues" evidence="4">
    <location>
        <begin position="170"/>
        <end position="184"/>
    </location>
</feature>
<dbReference type="Proteomes" id="UP000790347">
    <property type="component" value="Unassembled WGS sequence"/>
</dbReference>
<dbReference type="PANTHER" id="PTHR13856">
    <property type="entry name" value="VHS DOMAIN CONTAINING PROTEIN FAMILY"/>
    <property type="match status" value="1"/>
</dbReference>
<dbReference type="Pfam" id="PF03127">
    <property type="entry name" value="GAT"/>
    <property type="match status" value="1"/>
</dbReference>
<dbReference type="InterPro" id="IPR038425">
    <property type="entry name" value="GAT_sf"/>
</dbReference>
<organism evidence="8 9">
    <name type="scientific">Dermatophagoides farinae</name>
    <name type="common">American house dust mite</name>
    <dbReference type="NCBI Taxonomy" id="6954"/>
    <lineage>
        <taxon>Eukaryota</taxon>
        <taxon>Metazoa</taxon>
        <taxon>Ecdysozoa</taxon>
        <taxon>Arthropoda</taxon>
        <taxon>Chelicerata</taxon>
        <taxon>Arachnida</taxon>
        <taxon>Acari</taxon>
        <taxon>Acariformes</taxon>
        <taxon>Sarcoptiformes</taxon>
        <taxon>Astigmata</taxon>
        <taxon>Psoroptidia</taxon>
        <taxon>Analgoidea</taxon>
        <taxon>Pyroglyphidae</taxon>
        <taxon>Dermatophagoidinae</taxon>
        <taxon>Dermatophagoides</taxon>
    </lineage>
</organism>
<evidence type="ECO:0000259" key="5">
    <source>
        <dbReference type="PROSITE" id="PS50179"/>
    </source>
</evidence>
<dbReference type="CDD" id="cd03565">
    <property type="entry name" value="VHS_Tom1_like"/>
    <property type="match status" value="1"/>
</dbReference>
<feature type="domain" description="VHS" evidence="5">
    <location>
        <begin position="24"/>
        <end position="157"/>
    </location>
</feature>
<feature type="compositionally biased region" description="Low complexity" evidence="4">
    <location>
        <begin position="409"/>
        <end position="436"/>
    </location>
</feature>
<dbReference type="CDD" id="cd14233">
    <property type="entry name" value="GAT_TOM1_like"/>
    <property type="match status" value="1"/>
</dbReference>
<dbReference type="Gene3D" id="1.25.40.90">
    <property type="match status" value="1"/>
</dbReference>
<dbReference type="GO" id="GO:0015031">
    <property type="term" value="P:protein transport"/>
    <property type="evidence" value="ECO:0007669"/>
    <property type="project" value="UniProtKB-KW"/>
</dbReference>
<gene>
    <name evidence="8" type="primary">TOM1L2</name>
    <name evidence="8" type="ORF">DERF_013331</name>
    <name evidence="7" type="ORF">HUG17_6071</name>
</gene>
<name>A0A922HPY5_DERFA</name>
<feature type="compositionally biased region" description="Polar residues" evidence="4">
    <location>
        <begin position="497"/>
        <end position="508"/>
    </location>
</feature>
<evidence type="ECO:0000313" key="8">
    <source>
        <dbReference type="EMBL" id="KAH9497336.1"/>
    </source>
</evidence>
<dbReference type="SUPFAM" id="SSF48464">
    <property type="entry name" value="ENTH/VHS domain"/>
    <property type="match status" value="1"/>
</dbReference>
<keyword evidence="2" id="KW-0813">Transport</keyword>
<dbReference type="SMART" id="SM00288">
    <property type="entry name" value="VHS"/>
    <property type="match status" value="1"/>
</dbReference>
<dbReference type="Proteomes" id="UP000828236">
    <property type="component" value="Unassembled WGS sequence"/>
</dbReference>
<comment type="caution">
    <text evidence="8">The sequence shown here is derived from an EMBL/GenBank/DDBJ whole genome shotgun (WGS) entry which is preliminary data.</text>
</comment>
<dbReference type="PROSITE" id="PS50909">
    <property type="entry name" value="GAT"/>
    <property type="match status" value="1"/>
</dbReference>
<dbReference type="PANTHER" id="PTHR13856:SF137">
    <property type="entry name" value="GH05942P"/>
    <property type="match status" value="1"/>
</dbReference>
<reference evidence="8" key="4">
    <citation type="journal article" date="2022" name="Res Sq">
        <title>Comparative Genomics Reveals Insights into the Divergent Evolution of Astigmatic Mites and Household Pest Adaptations.</title>
        <authorList>
            <person name="Xiong Q."/>
            <person name="Wan A.T.-Y."/>
            <person name="Liu X.-Y."/>
            <person name="Fung C.S.-H."/>
            <person name="Xiao X."/>
            <person name="Malainual N."/>
            <person name="Hou J."/>
            <person name="Wang L."/>
            <person name="Wang M."/>
            <person name="Yang K."/>
            <person name="Cui Y."/>
            <person name="Leung E."/>
            <person name="Nong W."/>
            <person name="Shin S.-K."/>
            <person name="Au S."/>
            <person name="Jeong K.Y."/>
            <person name="Chew F.T."/>
            <person name="Hui J."/>
            <person name="Leung T.F."/>
            <person name="Tungtrongchitr A."/>
            <person name="Zhong N."/>
            <person name="Liu Z."/>
            <person name="Tsui S."/>
        </authorList>
    </citation>
    <scope>NUCLEOTIDE SEQUENCE</scope>
    <source>
        <strain evidence="8">Derf</strain>
        <tissue evidence="8">Whole organism</tissue>
    </source>
</reference>
<feature type="region of interest" description="Disordered" evidence="4">
    <location>
        <begin position="308"/>
        <end position="397"/>
    </location>
</feature>
<dbReference type="Pfam" id="PF00790">
    <property type="entry name" value="VHS"/>
    <property type="match status" value="1"/>
</dbReference>
<feature type="domain" description="GAT" evidence="6">
    <location>
        <begin position="219"/>
        <end position="307"/>
    </location>
</feature>
<feature type="region of interest" description="Disordered" evidence="4">
    <location>
        <begin position="157"/>
        <end position="206"/>
    </location>
</feature>
<keyword evidence="3" id="KW-0653">Protein transport</keyword>
<keyword evidence="9" id="KW-1185">Reference proteome</keyword>
<evidence type="ECO:0000256" key="4">
    <source>
        <dbReference type="SAM" id="MobiDB-lite"/>
    </source>
</evidence>
<protein>
    <submittedName>
        <fullName evidence="7 8">TOM1-like protein 2</fullName>
    </submittedName>
</protein>
<reference evidence="7" key="3">
    <citation type="journal article" date="2021" name="World Allergy Organ. J.">
        <title>Chromosome-level assembly of Dermatophagoides farinae genome and transcriptome reveals two novel allergens Der f 37 and Der f 39.</title>
        <authorList>
            <person name="Chen J."/>
            <person name="Cai Z."/>
            <person name="Fan D."/>
            <person name="Hu J."/>
            <person name="Hou Y."/>
            <person name="He Y."/>
            <person name="Zhang Z."/>
            <person name="Zhao Z."/>
            <person name="Gao P."/>
            <person name="Hu W."/>
            <person name="Sun J."/>
            <person name="Li J."/>
            <person name="Ji K."/>
        </authorList>
    </citation>
    <scope>NUCLEOTIDE SEQUENCE</scope>
    <source>
        <strain evidence="7">JKM2019</strain>
    </source>
</reference>
<dbReference type="GO" id="GO:0016020">
    <property type="term" value="C:membrane"/>
    <property type="evidence" value="ECO:0007669"/>
    <property type="project" value="TreeGrafter"/>
</dbReference>
<sequence>MADLLQRFSGNPFSTSVGQRIEQATDPSMNSENWSLNMEICDIINDTEDGARDAIRAIKKRLQQTAGKNFTVFKLTLIVLETCVKNCGKRFHILVSNKDFIQDLVKLIGPKNDPPAEIQEKVLSLIQSWAEAFHGQPDMQGVSIVYNELRNKGIEFPKSSNEPKVPIYTPQRQISPSSKNQEIASSPPKYSMQETSPNKQVTSATRTTSELYPLHLSPEQLNKLKTELEVVQGNMKVMSEMLTEMKPGQEHKDDWTLLIELHQTLVSMQKRIMDLIEKVANEEVTSELLRINDELNNLFMRFDRYQKKRGGNNGNDQRTDFNLMPSTSSKLPHPNQKNMKSTNQPSLIDFTDENDEPDLIGGLKKLDMNSSQSSQMTKPSSNNMIISSSSSSQQHVENMGDKEFDMFAQSRSSTTATTSSSIISQASTSSSLSSTSKPLLNVGSRPKDPAPLPSTEEAKKEMEEIERWLNTKPGEPSMSFEAFLEKRANALDKQPLKKTNSNGQQDSS</sequence>
<feature type="region of interest" description="Disordered" evidence="4">
    <location>
        <begin position="409"/>
        <end position="463"/>
    </location>
</feature>
<evidence type="ECO:0000313" key="9">
    <source>
        <dbReference type="Proteomes" id="UP000790347"/>
    </source>
</evidence>
<evidence type="ECO:0000256" key="3">
    <source>
        <dbReference type="ARBA" id="ARBA00022927"/>
    </source>
</evidence>
<dbReference type="InterPro" id="IPR008942">
    <property type="entry name" value="ENTH_VHS"/>
</dbReference>
<dbReference type="GO" id="GO:0005768">
    <property type="term" value="C:endosome"/>
    <property type="evidence" value="ECO:0007669"/>
    <property type="project" value="TreeGrafter"/>
</dbReference>
<dbReference type="GO" id="GO:0030276">
    <property type="term" value="F:clathrin binding"/>
    <property type="evidence" value="ECO:0007669"/>
    <property type="project" value="TreeGrafter"/>
</dbReference>
<dbReference type="GO" id="GO:0035091">
    <property type="term" value="F:phosphatidylinositol binding"/>
    <property type="evidence" value="ECO:0007669"/>
    <property type="project" value="InterPro"/>
</dbReference>
<reference evidence="7" key="2">
    <citation type="submission" date="2020-06" db="EMBL/GenBank/DDBJ databases">
        <authorList>
            <person name="Ji K."/>
            <person name="Li J."/>
        </authorList>
    </citation>
    <scope>NUCLEOTIDE SEQUENCE</scope>
    <source>
        <strain evidence="7">JKM2019</strain>
        <tissue evidence="7">Whole body</tissue>
    </source>
</reference>
<feature type="region of interest" description="Disordered" evidence="4">
    <location>
        <begin position="487"/>
        <end position="508"/>
    </location>
</feature>
<dbReference type="InterPro" id="IPR002014">
    <property type="entry name" value="VHS_dom"/>
</dbReference>
<reference evidence="8" key="1">
    <citation type="submission" date="2013-05" db="EMBL/GenBank/DDBJ databases">
        <authorList>
            <person name="Yim A.K.Y."/>
            <person name="Chan T.F."/>
            <person name="Ji K.M."/>
            <person name="Liu X.Y."/>
            <person name="Zhou J.W."/>
            <person name="Li R.Q."/>
            <person name="Yang K.Y."/>
            <person name="Li J."/>
            <person name="Li M."/>
            <person name="Law P.T.W."/>
            <person name="Wu Y.L."/>
            <person name="Cai Z.L."/>
            <person name="Qin H."/>
            <person name="Bao Y."/>
            <person name="Leung R.K.K."/>
            <person name="Ng P.K.S."/>
            <person name="Zou J."/>
            <person name="Zhong X.J."/>
            <person name="Ran P.X."/>
            <person name="Zhong N.S."/>
            <person name="Liu Z.G."/>
            <person name="Tsui S.K.W."/>
        </authorList>
    </citation>
    <scope>NUCLEOTIDE SEQUENCE</scope>
    <source>
        <strain evidence="8">Derf</strain>
        <tissue evidence="8">Whole organism</tissue>
    </source>
</reference>
<dbReference type="Gene3D" id="1.20.58.160">
    <property type="match status" value="1"/>
</dbReference>
<evidence type="ECO:0000313" key="7">
    <source>
        <dbReference type="EMBL" id="KAH7643709.1"/>
    </source>
</evidence>